<accession>A0ABD0W1S4</accession>
<keyword evidence="3" id="KW-1185">Reference proteome</keyword>
<organism evidence="2 3">
    <name type="scientific">Umbra pygmaea</name>
    <name type="common">Eastern mudminnow</name>
    <dbReference type="NCBI Taxonomy" id="75934"/>
    <lineage>
        <taxon>Eukaryota</taxon>
        <taxon>Metazoa</taxon>
        <taxon>Chordata</taxon>
        <taxon>Craniata</taxon>
        <taxon>Vertebrata</taxon>
        <taxon>Euteleostomi</taxon>
        <taxon>Actinopterygii</taxon>
        <taxon>Neopterygii</taxon>
        <taxon>Teleostei</taxon>
        <taxon>Protacanthopterygii</taxon>
        <taxon>Esociformes</taxon>
        <taxon>Umbridae</taxon>
        <taxon>Umbra</taxon>
    </lineage>
</organism>
<name>A0ABD0W1S4_UMBPY</name>
<dbReference type="AlphaFoldDB" id="A0ABD0W1S4"/>
<reference evidence="2 3" key="1">
    <citation type="submission" date="2024-06" db="EMBL/GenBank/DDBJ databases">
        <authorList>
            <person name="Pan Q."/>
            <person name="Wen M."/>
            <person name="Jouanno E."/>
            <person name="Zahm M."/>
            <person name="Klopp C."/>
            <person name="Cabau C."/>
            <person name="Louis A."/>
            <person name="Berthelot C."/>
            <person name="Parey E."/>
            <person name="Roest Crollius H."/>
            <person name="Montfort J."/>
            <person name="Robinson-Rechavi M."/>
            <person name="Bouchez O."/>
            <person name="Lampietro C."/>
            <person name="Lopez Roques C."/>
            <person name="Donnadieu C."/>
            <person name="Postlethwait J."/>
            <person name="Bobe J."/>
            <person name="Verreycken H."/>
            <person name="Guiguen Y."/>
        </authorList>
    </citation>
    <scope>NUCLEOTIDE SEQUENCE [LARGE SCALE GENOMIC DNA]</scope>
    <source>
        <strain evidence="2">Up_M1</strain>
        <tissue evidence="2">Testis</tissue>
    </source>
</reference>
<comment type="caution">
    <text evidence="2">The sequence shown here is derived from an EMBL/GenBank/DDBJ whole genome shotgun (WGS) entry which is preliminary data.</text>
</comment>
<keyword evidence="1" id="KW-0472">Membrane</keyword>
<dbReference type="Proteomes" id="UP001557470">
    <property type="component" value="Unassembled WGS sequence"/>
</dbReference>
<gene>
    <name evidence="2" type="ORF">UPYG_G00329340</name>
</gene>
<keyword evidence="1" id="KW-1133">Transmembrane helix</keyword>
<proteinExistence type="predicted"/>
<evidence type="ECO:0000313" key="3">
    <source>
        <dbReference type="Proteomes" id="UP001557470"/>
    </source>
</evidence>
<feature type="transmembrane region" description="Helical" evidence="1">
    <location>
        <begin position="53"/>
        <end position="70"/>
    </location>
</feature>
<evidence type="ECO:0000313" key="2">
    <source>
        <dbReference type="EMBL" id="KAL0964814.1"/>
    </source>
</evidence>
<dbReference type="EMBL" id="JAGEUA010000010">
    <property type="protein sequence ID" value="KAL0964814.1"/>
    <property type="molecule type" value="Genomic_DNA"/>
</dbReference>
<evidence type="ECO:0000256" key="1">
    <source>
        <dbReference type="SAM" id="Phobius"/>
    </source>
</evidence>
<keyword evidence="1" id="KW-0812">Transmembrane</keyword>
<protein>
    <submittedName>
        <fullName evidence="2">Uncharacterized protein</fullName>
    </submittedName>
</protein>
<sequence>MIKDKTKSTAKIMASLYADASGCWHECGRADNTTSSHIGVCRLHYLCVYVHKITQLLLVFLTLVVIHLNLTI</sequence>